<name>A0A0M0KAG1_9EUKA</name>
<evidence type="ECO:0000313" key="2">
    <source>
        <dbReference type="Proteomes" id="UP000037460"/>
    </source>
</evidence>
<dbReference type="PANTHER" id="PTHR28037:SF1">
    <property type="entry name" value="ALCOHOL O-ACETYLTRANSFERASE 1-RELATED"/>
    <property type="match status" value="1"/>
</dbReference>
<evidence type="ECO:0008006" key="3">
    <source>
        <dbReference type="Google" id="ProtNLM"/>
    </source>
</evidence>
<dbReference type="EMBL" id="JWZX01000749">
    <property type="protein sequence ID" value="KOO35789.1"/>
    <property type="molecule type" value="Genomic_DNA"/>
</dbReference>
<protein>
    <recommendedName>
        <fullName evidence="3">Condensation domain-containing protein</fullName>
    </recommendedName>
</protein>
<dbReference type="PANTHER" id="PTHR28037">
    <property type="entry name" value="ALCOHOL O-ACETYLTRANSFERASE 1-RELATED"/>
    <property type="match status" value="1"/>
</dbReference>
<dbReference type="InterPro" id="IPR023213">
    <property type="entry name" value="CAT-like_dom_sf"/>
</dbReference>
<evidence type="ECO:0000313" key="1">
    <source>
        <dbReference type="EMBL" id="KOO35789.1"/>
    </source>
</evidence>
<accession>A0A0M0KAG1</accession>
<keyword evidence="2" id="KW-1185">Reference proteome</keyword>
<dbReference type="SUPFAM" id="SSF52777">
    <property type="entry name" value="CoA-dependent acyltransferases"/>
    <property type="match status" value="1"/>
</dbReference>
<gene>
    <name evidence="1" type="ORF">Ctob_015517</name>
</gene>
<proteinExistence type="predicted"/>
<dbReference type="Gene3D" id="3.30.559.10">
    <property type="entry name" value="Chloramphenicol acetyltransferase-like domain"/>
    <property type="match status" value="1"/>
</dbReference>
<reference evidence="2" key="1">
    <citation type="journal article" date="2015" name="PLoS Genet.">
        <title>Genome Sequence and Transcriptome Analyses of Chrysochromulina tobin: Metabolic Tools for Enhanced Algal Fitness in the Prominent Order Prymnesiales (Haptophyceae).</title>
        <authorList>
            <person name="Hovde B.T."/>
            <person name="Deodato C.R."/>
            <person name="Hunsperger H.M."/>
            <person name="Ryken S.A."/>
            <person name="Yost W."/>
            <person name="Jha R.K."/>
            <person name="Patterson J."/>
            <person name="Monnat R.J. Jr."/>
            <person name="Barlow S.B."/>
            <person name="Starkenburg S.R."/>
            <person name="Cattolico R.A."/>
        </authorList>
    </citation>
    <scope>NUCLEOTIDE SEQUENCE</scope>
    <source>
        <strain evidence="2">CCMP291</strain>
    </source>
</reference>
<sequence length="350" mass="37931">MERLLNARRSWSGAMTTAHVSAAILEGPPPTVSELLAGLEHVLQRHPMLAACVRGKSKYHVPNAQPYPMHSDYLGRAFAYTKELMRTYPDDDIQRFEPSPLPPSELARRALTVVALPSGESTDVEEALEAAWRAGFSEAMDGLVLDEDGDGPLWRLTLYAPSGAGASARSSALVYAANHAVSDQLSFNRVLSEVLSVLAERRAGRPVAPPTPLPLPPSVEGALLGKEQRQAEEIKSRLELLIGRFGNAWGPELGGRRWLPSWEPGRVRLSTIKYAAWQMAASGMRVLPTWVPAPEQVAAEAARWEHRARSTRNVFRTLAPATTAALVQACRARGVTASAALCAAAVPWGQ</sequence>
<organism evidence="1 2">
    <name type="scientific">Chrysochromulina tobinii</name>
    <dbReference type="NCBI Taxonomy" id="1460289"/>
    <lineage>
        <taxon>Eukaryota</taxon>
        <taxon>Haptista</taxon>
        <taxon>Haptophyta</taxon>
        <taxon>Prymnesiophyceae</taxon>
        <taxon>Prymnesiales</taxon>
        <taxon>Chrysochromulinaceae</taxon>
        <taxon>Chrysochromulina</taxon>
    </lineage>
</organism>
<dbReference type="AlphaFoldDB" id="A0A0M0KAG1"/>
<dbReference type="InterPro" id="IPR052058">
    <property type="entry name" value="Alcohol_O-acetyltransferase"/>
</dbReference>
<comment type="caution">
    <text evidence="1">The sequence shown here is derived from an EMBL/GenBank/DDBJ whole genome shotgun (WGS) entry which is preliminary data.</text>
</comment>
<dbReference type="Proteomes" id="UP000037460">
    <property type="component" value="Unassembled WGS sequence"/>
</dbReference>